<dbReference type="EMBL" id="CP080507">
    <property type="protein sequence ID" value="QYM79591.1"/>
    <property type="molecule type" value="Genomic_DNA"/>
</dbReference>
<feature type="transmembrane region" description="Helical" evidence="4">
    <location>
        <begin position="30"/>
        <end position="47"/>
    </location>
</feature>
<dbReference type="SUPFAM" id="SSF103473">
    <property type="entry name" value="MFS general substrate transporter"/>
    <property type="match status" value="1"/>
</dbReference>
<feature type="transmembrane region" description="Helical" evidence="4">
    <location>
        <begin position="276"/>
        <end position="300"/>
    </location>
</feature>
<dbReference type="AlphaFoldDB" id="A0A8F9TUZ0"/>
<name>A0A8F9TUZ0_9BACT</name>
<protein>
    <submittedName>
        <fullName evidence="6">MFS transporter</fullName>
    </submittedName>
</protein>
<dbReference type="InterPro" id="IPR011701">
    <property type="entry name" value="MFS"/>
</dbReference>
<evidence type="ECO:0000259" key="5">
    <source>
        <dbReference type="PROSITE" id="PS50850"/>
    </source>
</evidence>
<feature type="transmembrane region" description="Helical" evidence="4">
    <location>
        <begin position="342"/>
        <end position="361"/>
    </location>
</feature>
<keyword evidence="1 4" id="KW-0812">Transmembrane</keyword>
<organism evidence="6 7">
    <name type="scientific">Horticoccus luteus</name>
    <dbReference type="NCBI Taxonomy" id="2862869"/>
    <lineage>
        <taxon>Bacteria</taxon>
        <taxon>Pseudomonadati</taxon>
        <taxon>Verrucomicrobiota</taxon>
        <taxon>Opitutia</taxon>
        <taxon>Opitutales</taxon>
        <taxon>Opitutaceae</taxon>
        <taxon>Horticoccus</taxon>
    </lineage>
</organism>
<dbReference type="InterPro" id="IPR020846">
    <property type="entry name" value="MFS_dom"/>
</dbReference>
<evidence type="ECO:0000313" key="7">
    <source>
        <dbReference type="Proteomes" id="UP000825051"/>
    </source>
</evidence>
<gene>
    <name evidence="6" type="ORF">K0B96_02945</name>
</gene>
<evidence type="ECO:0000313" key="6">
    <source>
        <dbReference type="EMBL" id="QYM79591.1"/>
    </source>
</evidence>
<feature type="transmembrane region" description="Helical" evidence="4">
    <location>
        <begin position="430"/>
        <end position="453"/>
    </location>
</feature>
<feature type="transmembrane region" description="Helical" evidence="4">
    <location>
        <begin position="217"/>
        <end position="238"/>
    </location>
</feature>
<dbReference type="GO" id="GO:0022857">
    <property type="term" value="F:transmembrane transporter activity"/>
    <property type="evidence" value="ECO:0007669"/>
    <property type="project" value="InterPro"/>
</dbReference>
<evidence type="ECO:0000256" key="4">
    <source>
        <dbReference type="SAM" id="Phobius"/>
    </source>
</evidence>
<keyword evidence="7" id="KW-1185">Reference proteome</keyword>
<dbReference type="PROSITE" id="PS50850">
    <property type="entry name" value="MFS"/>
    <property type="match status" value="1"/>
</dbReference>
<feature type="transmembrane region" description="Helical" evidence="4">
    <location>
        <begin position="401"/>
        <end position="424"/>
    </location>
</feature>
<feature type="transmembrane region" description="Helical" evidence="4">
    <location>
        <begin position="152"/>
        <end position="179"/>
    </location>
</feature>
<sequence>MSSPSPLPDPASSPDVSVGPDGRRRWHVGALTYTFGGIVVLFCWLLWGDFAWSLKERSVVPMAQLFLRRFHASDTLNGLLVGTLPFAIAAILQPIVSYRSDRHRGRWGRRIPYLLWTTPIAAAGMIGVGLAPRLASWLDGALGPHSPGLSSLALGLFGAFWLLFEFGQLVTNVIFLALINDVVPAQFLGRFFGLFRALSLSAGILFNYFILKFAESHFELILVILAGIYFAALILMCVRVHEGDYPPPPPRGPSAGFAGFLTATRSYLRECFSNSYYVWIFVAYNLGFVAFAPVNLYSLFYAKSIDMSLDTFGKLVALTYAFSLVLSYFLGMAADRFHPLRVGIFTSAAYAALALWGGFGIHDTRTFAFAFVAHGVLSGCFFTTTASLGQRLFPRARFAQFYSALLIVQAVGMMFVPIIIGRILDATHHAYQLTFLASGILSLLAVAASLVVYRRFIALGGLRHYQAPE</sequence>
<dbReference type="RefSeq" id="WP_220163670.1">
    <property type="nucleotide sequence ID" value="NZ_CP080507.1"/>
</dbReference>
<keyword evidence="3 4" id="KW-0472">Membrane</keyword>
<feature type="domain" description="Major facilitator superfamily (MFS) profile" evidence="5">
    <location>
        <begin position="271"/>
        <end position="469"/>
    </location>
</feature>
<dbReference type="PANTHER" id="PTHR23528">
    <property type="match status" value="1"/>
</dbReference>
<dbReference type="KEGG" id="ole:K0B96_02945"/>
<feature type="transmembrane region" description="Helical" evidence="4">
    <location>
        <begin position="191"/>
        <end position="211"/>
    </location>
</feature>
<reference evidence="6" key="1">
    <citation type="submission" date="2021-08" db="EMBL/GenBank/DDBJ databases">
        <title>Genome of a novel bacterium of the phylum Verrucomicrobia, Oleiharenicola sp. KSB-15.</title>
        <authorList>
            <person name="Chung J.-H."/>
            <person name="Ahn J.-H."/>
            <person name="Yoon Y."/>
            <person name="Kim D.-Y."/>
            <person name="An S.-H."/>
            <person name="Park I."/>
            <person name="Yeon J."/>
        </authorList>
    </citation>
    <scope>NUCLEOTIDE SEQUENCE</scope>
    <source>
        <strain evidence="6">KSB-15</strain>
    </source>
</reference>
<dbReference type="Pfam" id="PF07690">
    <property type="entry name" value="MFS_1"/>
    <property type="match status" value="1"/>
</dbReference>
<accession>A0A8F9TUZ0</accession>
<evidence type="ECO:0000256" key="1">
    <source>
        <dbReference type="ARBA" id="ARBA00022692"/>
    </source>
</evidence>
<evidence type="ECO:0000256" key="2">
    <source>
        <dbReference type="ARBA" id="ARBA00022989"/>
    </source>
</evidence>
<dbReference type="Proteomes" id="UP000825051">
    <property type="component" value="Chromosome"/>
</dbReference>
<feature type="transmembrane region" description="Helical" evidence="4">
    <location>
        <begin position="113"/>
        <end position="132"/>
    </location>
</feature>
<feature type="transmembrane region" description="Helical" evidence="4">
    <location>
        <begin position="367"/>
        <end position="389"/>
    </location>
</feature>
<dbReference type="InterPro" id="IPR036259">
    <property type="entry name" value="MFS_trans_sf"/>
</dbReference>
<proteinExistence type="predicted"/>
<dbReference type="PANTHER" id="PTHR23528:SF1">
    <property type="entry name" value="MAJOR FACILITATOR SUPERFAMILY (MFS) PROFILE DOMAIN-CONTAINING PROTEIN"/>
    <property type="match status" value="1"/>
</dbReference>
<feature type="transmembrane region" description="Helical" evidence="4">
    <location>
        <begin position="312"/>
        <end position="330"/>
    </location>
</feature>
<dbReference type="Gene3D" id="1.20.1250.20">
    <property type="entry name" value="MFS general substrate transporter like domains"/>
    <property type="match status" value="1"/>
</dbReference>
<keyword evidence="2 4" id="KW-1133">Transmembrane helix</keyword>
<evidence type="ECO:0000256" key="3">
    <source>
        <dbReference type="ARBA" id="ARBA00023136"/>
    </source>
</evidence>
<feature type="transmembrane region" description="Helical" evidence="4">
    <location>
        <begin position="75"/>
        <end position="92"/>
    </location>
</feature>